<dbReference type="PANTHER" id="PTHR43800">
    <property type="entry name" value="PEPTIDYL-LYSINE N-ACETYLTRANSFERASE YJAB"/>
    <property type="match status" value="1"/>
</dbReference>
<dbReference type="EMBL" id="JBHFNT010000017">
    <property type="protein sequence ID" value="MFB2833153.1"/>
    <property type="molecule type" value="Genomic_DNA"/>
</dbReference>
<evidence type="ECO:0000256" key="3">
    <source>
        <dbReference type="SAM" id="MobiDB-lite"/>
    </source>
</evidence>
<dbReference type="InterPro" id="IPR016181">
    <property type="entry name" value="Acyl_CoA_acyltransferase"/>
</dbReference>
<dbReference type="PROSITE" id="PS51186">
    <property type="entry name" value="GNAT"/>
    <property type="match status" value="1"/>
</dbReference>
<evidence type="ECO:0000259" key="4">
    <source>
        <dbReference type="PROSITE" id="PS51186"/>
    </source>
</evidence>
<evidence type="ECO:0000256" key="1">
    <source>
        <dbReference type="ARBA" id="ARBA00022679"/>
    </source>
</evidence>
<evidence type="ECO:0000313" key="6">
    <source>
        <dbReference type="Proteomes" id="UP001576780"/>
    </source>
</evidence>
<keyword evidence="1" id="KW-0808">Transferase</keyword>
<sequence length="435" mass="49725">MTPFPPQEPKVTIRPLQRRDLEALSAIVLRTAVANADINANEKILIQSPEANNLDILNETKEHLEQLNQRYGLWKILSLFPNPLRHELCAYIAQEEQQVRGMIQVKPFNRTRSTWRVERVIVDRRTRSQAVGSLLLRHCFETIWEARTWLLEVNINDKNTLALYRQNGFQPLAQLTAWEISPSLLAELQEREPDLPNLLPVSNADAQLLYQLDTAAMPPLVRQVFDRHVQDFKTGFFSALIEGMRQWFSQTEVVSGYVFEPQRKAAIGYFQLQLSRTGKEPHKAEMTVHPAYTWLYPELLCQMARIAQDFPAQPLQLTSADYQPEREEFLEQIGAQRITHTLLMSRSVWHKIRESKFALEGLQLAEMLQGLQRSRQPVPGRMTWLKSPRQLATPESTPSHTSAGEMATNDDSPEGEQTSRGAGEQGSRGAGEQGR</sequence>
<dbReference type="InterPro" id="IPR000182">
    <property type="entry name" value="GNAT_dom"/>
</dbReference>
<feature type="compositionally biased region" description="Gly residues" evidence="3">
    <location>
        <begin position="423"/>
        <end position="435"/>
    </location>
</feature>
<keyword evidence="6" id="KW-1185">Reference proteome</keyword>
<organism evidence="5 6">
    <name type="scientific">Floridaenema evergladense BLCC-F167</name>
    <dbReference type="NCBI Taxonomy" id="3153639"/>
    <lineage>
        <taxon>Bacteria</taxon>
        <taxon>Bacillati</taxon>
        <taxon>Cyanobacteriota</taxon>
        <taxon>Cyanophyceae</taxon>
        <taxon>Oscillatoriophycideae</taxon>
        <taxon>Aerosakkonematales</taxon>
        <taxon>Aerosakkonemataceae</taxon>
        <taxon>Floridanema</taxon>
        <taxon>Floridanema evergladense</taxon>
    </lineage>
</organism>
<dbReference type="PANTHER" id="PTHR43800:SF1">
    <property type="entry name" value="PEPTIDYL-LYSINE N-ACETYLTRANSFERASE YJAB"/>
    <property type="match status" value="1"/>
</dbReference>
<feature type="domain" description="N-acetyltransferase" evidence="4">
    <location>
        <begin position="11"/>
        <end position="187"/>
    </location>
</feature>
<feature type="compositionally biased region" description="Polar residues" evidence="3">
    <location>
        <begin position="393"/>
        <end position="402"/>
    </location>
</feature>
<dbReference type="RefSeq" id="WP_413275621.1">
    <property type="nucleotide sequence ID" value="NZ_JBHFNT010000017.1"/>
</dbReference>
<dbReference type="Gene3D" id="3.40.630.30">
    <property type="match status" value="1"/>
</dbReference>
<comment type="caution">
    <text evidence="5">The sequence shown here is derived from an EMBL/GenBank/DDBJ whole genome shotgun (WGS) entry which is preliminary data.</text>
</comment>
<evidence type="ECO:0000256" key="2">
    <source>
        <dbReference type="ARBA" id="ARBA00023315"/>
    </source>
</evidence>
<protein>
    <submittedName>
        <fullName evidence="5">N-acetyltransferase family protein</fullName>
    </submittedName>
</protein>
<reference evidence="5 6" key="1">
    <citation type="submission" date="2024-09" db="EMBL/GenBank/DDBJ databases">
        <title>Floridaenema gen nov. (Aerosakkonemataceae, Aerosakkonematales ord. nov., Cyanobacteria) from benthic tropical and subtropical fresh waters, with the description of four new species.</title>
        <authorList>
            <person name="Moretto J.A."/>
            <person name="Berthold D.E."/>
            <person name="Lefler F.W."/>
            <person name="Huang I.-S."/>
            <person name="Laughinghouse H. IV."/>
        </authorList>
    </citation>
    <scope>NUCLEOTIDE SEQUENCE [LARGE SCALE GENOMIC DNA]</scope>
    <source>
        <strain evidence="5 6">BLCC-F167</strain>
    </source>
</reference>
<feature type="region of interest" description="Disordered" evidence="3">
    <location>
        <begin position="387"/>
        <end position="435"/>
    </location>
</feature>
<evidence type="ECO:0000313" key="5">
    <source>
        <dbReference type="EMBL" id="MFB2833153.1"/>
    </source>
</evidence>
<accession>A0ABV4WDJ5</accession>
<proteinExistence type="predicted"/>
<keyword evidence="2" id="KW-0012">Acyltransferase</keyword>
<dbReference type="Proteomes" id="UP001576780">
    <property type="component" value="Unassembled WGS sequence"/>
</dbReference>
<name>A0ABV4WDJ5_9CYAN</name>
<gene>
    <name evidence="5" type="ORF">ACE1CA_01320</name>
</gene>
<dbReference type="Pfam" id="PF13508">
    <property type="entry name" value="Acetyltransf_7"/>
    <property type="match status" value="1"/>
</dbReference>
<dbReference type="SUPFAM" id="SSF55729">
    <property type="entry name" value="Acyl-CoA N-acyltransferases (Nat)"/>
    <property type="match status" value="1"/>
</dbReference>
<dbReference type="CDD" id="cd04301">
    <property type="entry name" value="NAT_SF"/>
    <property type="match status" value="1"/>
</dbReference>